<gene>
    <name evidence="1" type="ORF">EKH79_04075</name>
</gene>
<reference evidence="1 2" key="1">
    <citation type="submission" date="2018-12" db="EMBL/GenBank/DDBJ databases">
        <title>Dyella dinghuensis sp. nov. DHOA06 and Dyella choica sp. nov. 4M-K27, isolated from forest soil.</title>
        <authorList>
            <person name="Qiu L.-H."/>
            <person name="Gao Z.-H."/>
        </authorList>
    </citation>
    <scope>NUCLEOTIDE SEQUENCE [LARGE SCALE GENOMIC DNA]</scope>
    <source>
        <strain evidence="1 2">DHOA06</strain>
    </source>
</reference>
<comment type="caution">
    <text evidence="1">The sequence shown here is derived from an EMBL/GenBank/DDBJ whole genome shotgun (WGS) entry which is preliminary data.</text>
</comment>
<dbReference type="PANTHER" id="PTHR43239">
    <property type="entry name" value="UPF0734 PROTEIN DDB_G0273871/DDB_G0273177"/>
    <property type="match status" value="1"/>
</dbReference>
<keyword evidence="2" id="KW-1185">Reference proteome</keyword>
<protein>
    <submittedName>
        <fullName evidence="1">L-rhamnose mutarotase</fullName>
    </submittedName>
</protein>
<dbReference type="Proteomes" id="UP000267077">
    <property type="component" value="Unassembled WGS sequence"/>
</dbReference>
<dbReference type="EMBL" id="RYZR01000003">
    <property type="protein sequence ID" value="RUL65893.1"/>
    <property type="molecule type" value="Genomic_DNA"/>
</dbReference>
<dbReference type="InterPro" id="IPR052996">
    <property type="entry name" value="Carb_Metab_Mutarotase"/>
</dbReference>
<proteinExistence type="predicted"/>
<dbReference type="Pfam" id="PF05336">
    <property type="entry name" value="rhaM"/>
    <property type="match status" value="1"/>
</dbReference>
<dbReference type="SUPFAM" id="SSF54909">
    <property type="entry name" value="Dimeric alpha+beta barrel"/>
    <property type="match status" value="1"/>
</dbReference>
<dbReference type="RefSeq" id="WP_126672525.1">
    <property type="nucleotide sequence ID" value="NZ_RYZR01000003.1"/>
</dbReference>
<dbReference type="PANTHER" id="PTHR43239:SF1">
    <property type="entry name" value="UPF0734 PROTEIN DDB_G0273871_DDB_G0273177"/>
    <property type="match status" value="1"/>
</dbReference>
<dbReference type="GO" id="GO:0016857">
    <property type="term" value="F:racemase and epimerase activity, acting on carbohydrates and derivatives"/>
    <property type="evidence" value="ECO:0007669"/>
    <property type="project" value="InterPro"/>
</dbReference>
<sequence>MPRRYYALDLRDDDAAIAEYERLHQPGNVWPEIAATIHASGIEEMEIFRTGNRLVMVVQVPDDYDVPIKRQVDDPMTHAWEALMDRYQQRLPWAETGQKWVPMARIFSLAETLSAGLSGKKT</sequence>
<organism evidence="1 2">
    <name type="scientific">Dyella dinghuensis</name>
    <dbReference type="NCBI Taxonomy" id="1920169"/>
    <lineage>
        <taxon>Bacteria</taxon>
        <taxon>Pseudomonadati</taxon>
        <taxon>Pseudomonadota</taxon>
        <taxon>Gammaproteobacteria</taxon>
        <taxon>Lysobacterales</taxon>
        <taxon>Rhodanobacteraceae</taxon>
        <taxon>Dyella</taxon>
    </lineage>
</organism>
<evidence type="ECO:0000313" key="2">
    <source>
        <dbReference type="Proteomes" id="UP000267077"/>
    </source>
</evidence>
<dbReference type="OrthoDB" id="7272712at2"/>
<dbReference type="InterPro" id="IPR011008">
    <property type="entry name" value="Dimeric_a/b-barrel"/>
</dbReference>
<evidence type="ECO:0000313" key="1">
    <source>
        <dbReference type="EMBL" id="RUL65893.1"/>
    </source>
</evidence>
<dbReference type="AlphaFoldDB" id="A0A3S0RUI1"/>
<accession>A0A3S0RUI1</accession>
<name>A0A3S0RUI1_9GAMM</name>
<dbReference type="InterPro" id="IPR008000">
    <property type="entry name" value="Rham/fucose_mutarotase"/>
</dbReference>
<dbReference type="Gene3D" id="3.30.70.100">
    <property type="match status" value="1"/>
</dbReference>